<proteinExistence type="predicted"/>
<reference evidence="2" key="2">
    <citation type="submission" date="2020-05" db="UniProtKB">
        <authorList>
            <consortium name="EnsemblMetazoa"/>
        </authorList>
    </citation>
    <scope>IDENTIFICATION</scope>
    <source>
        <strain evidence="2">IAEA</strain>
    </source>
</reference>
<organism evidence="2 3">
    <name type="scientific">Glossina brevipalpis</name>
    <dbReference type="NCBI Taxonomy" id="37001"/>
    <lineage>
        <taxon>Eukaryota</taxon>
        <taxon>Metazoa</taxon>
        <taxon>Ecdysozoa</taxon>
        <taxon>Arthropoda</taxon>
        <taxon>Hexapoda</taxon>
        <taxon>Insecta</taxon>
        <taxon>Pterygota</taxon>
        <taxon>Neoptera</taxon>
        <taxon>Endopterygota</taxon>
        <taxon>Diptera</taxon>
        <taxon>Brachycera</taxon>
        <taxon>Muscomorpha</taxon>
        <taxon>Hippoboscoidea</taxon>
        <taxon>Glossinidae</taxon>
        <taxon>Glossina</taxon>
    </lineage>
</organism>
<dbReference type="EnsemblMetazoa" id="GBRI021607-RA">
    <property type="protein sequence ID" value="GBRI021607-PA"/>
    <property type="gene ID" value="GBRI021607"/>
</dbReference>
<keyword evidence="1" id="KW-0472">Membrane</keyword>
<keyword evidence="1" id="KW-1133">Transmembrane helix</keyword>
<name>A0A1A9WJ08_9MUSC</name>
<reference evidence="3" key="1">
    <citation type="submission" date="2014-03" db="EMBL/GenBank/DDBJ databases">
        <authorList>
            <person name="Aksoy S."/>
            <person name="Warren W."/>
            <person name="Wilson R.K."/>
        </authorList>
    </citation>
    <scope>NUCLEOTIDE SEQUENCE [LARGE SCALE GENOMIC DNA]</scope>
    <source>
        <strain evidence="3">IAEA</strain>
    </source>
</reference>
<evidence type="ECO:0000256" key="1">
    <source>
        <dbReference type="SAM" id="Phobius"/>
    </source>
</evidence>
<keyword evidence="1" id="KW-0812">Transmembrane</keyword>
<evidence type="ECO:0000313" key="3">
    <source>
        <dbReference type="Proteomes" id="UP000091820"/>
    </source>
</evidence>
<feature type="transmembrane region" description="Helical" evidence="1">
    <location>
        <begin position="78"/>
        <end position="97"/>
    </location>
</feature>
<protein>
    <submittedName>
        <fullName evidence="2">Uncharacterized protein</fullName>
    </submittedName>
</protein>
<sequence length="114" mass="13052">MNVNVNASHTGFQILKIIVMNYLLHVRNRFINISYKCWLNASKTLTLTLTSITLAITNTMKKKGINVSRFPVKYGYNYSYLLIFKLAPVLMLIQLMMGSPVNWSAGQMDRCTEI</sequence>
<accession>A0A1A9WJ08</accession>
<dbReference type="VEuPathDB" id="VectorBase:GBRI021607"/>
<keyword evidence="3" id="KW-1185">Reference proteome</keyword>
<dbReference type="Proteomes" id="UP000091820">
    <property type="component" value="Unassembled WGS sequence"/>
</dbReference>
<dbReference type="AlphaFoldDB" id="A0A1A9WJ08"/>
<evidence type="ECO:0000313" key="2">
    <source>
        <dbReference type="EnsemblMetazoa" id="GBRI021607-PA"/>
    </source>
</evidence>